<gene>
    <name evidence="2" type="ORF">A2811_01765</name>
</gene>
<keyword evidence="1" id="KW-0812">Transmembrane</keyword>
<comment type="caution">
    <text evidence="2">The sequence shown here is derived from an EMBL/GenBank/DDBJ whole genome shotgun (WGS) entry which is preliminary data.</text>
</comment>
<evidence type="ECO:0000313" key="3">
    <source>
        <dbReference type="Proteomes" id="UP000186670"/>
    </source>
</evidence>
<evidence type="ECO:0008006" key="4">
    <source>
        <dbReference type="Google" id="ProtNLM"/>
    </source>
</evidence>
<feature type="transmembrane region" description="Helical" evidence="1">
    <location>
        <begin position="16"/>
        <end position="38"/>
    </location>
</feature>
<keyword evidence="1" id="KW-0472">Membrane</keyword>
<dbReference type="Proteomes" id="UP000186670">
    <property type="component" value="Unassembled WGS sequence"/>
</dbReference>
<reference evidence="2 3" key="1">
    <citation type="journal article" date="2016" name="Nat. Commun.">
        <title>Thousands of microbial genomes shed light on interconnected biogeochemical processes in an aquifer system.</title>
        <authorList>
            <person name="Anantharaman K."/>
            <person name="Brown C.T."/>
            <person name="Hug L.A."/>
            <person name="Sharon I."/>
            <person name="Castelle C.J."/>
            <person name="Probst A.J."/>
            <person name="Thomas B.C."/>
            <person name="Singh A."/>
            <person name="Wilkins M.J."/>
            <person name="Karaoz U."/>
            <person name="Brodie E.L."/>
            <person name="Williams K.H."/>
            <person name="Hubbard S.S."/>
            <person name="Banfield J.F."/>
        </authorList>
    </citation>
    <scope>NUCLEOTIDE SEQUENCE [LARGE SCALE GENOMIC DNA]</scope>
</reference>
<evidence type="ECO:0000256" key="1">
    <source>
        <dbReference type="SAM" id="Phobius"/>
    </source>
</evidence>
<protein>
    <recommendedName>
        <fullName evidence="4">General secretion pathway GspH domain-containing protein</fullName>
    </recommendedName>
</protein>
<keyword evidence="1" id="KW-1133">Transmembrane helix</keyword>
<name>A0A1F5ELX9_9BACT</name>
<dbReference type="InterPro" id="IPR045584">
    <property type="entry name" value="Pilin-like"/>
</dbReference>
<accession>A0A1F5ELX9</accession>
<dbReference type="AlphaFoldDB" id="A0A1F5ELX9"/>
<dbReference type="Pfam" id="PF07963">
    <property type="entry name" value="N_methyl"/>
    <property type="match status" value="1"/>
</dbReference>
<dbReference type="NCBIfam" id="TIGR02532">
    <property type="entry name" value="IV_pilin_GFxxxE"/>
    <property type="match status" value="1"/>
</dbReference>
<proteinExistence type="predicted"/>
<dbReference type="SUPFAM" id="SSF54523">
    <property type="entry name" value="Pili subunits"/>
    <property type="match status" value="1"/>
</dbReference>
<dbReference type="InterPro" id="IPR012902">
    <property type="entry name" value="N_methyl_site"/>
</dbReference>
<sequence length="208" mass="22972">MFFLKTKNLKLLTKRAFSLIELLVVLAIITLITSIVLINHSVFNGGVVLESLAYEIALITRQAQFFSINVLGSNNGGTTTFDTGYGMYFTTDPMNSNNKQFTLFADLNDNGIYNVQDGELVEVYNITRGNVIKNICINGNSICDREQVHVTFKRPDPDAIIKTDLPADCGDGCSYVDIYVGSSNPRVKDKIIRISITGQISISTSQIE</sequence>
<evidence type="ECO:0000313" key="2">
    <source>
        <dbReference type="EMBL" id="OGD68234.1"/>
    </source>
</evidence>
<dbReference type="EMBL" id="MEZZ01000037">
    <property type="protein sequence ID" value="OGD68234.1"/>
    <property type="molecule type" value="Genomic_DNA"/>
</dbReference>
<organism evidence="2 3">
    <name type="scientific">Candidatus Campbellbacteria bacterium RIFCSPHIGHO2_01_FULL_34_10</name>
    <dbReference type="NCBI Taxonomy" id="1797577"/>
    <lineage>
        <taxon>Bacteria</taxon>
        <taxon>Candidatus Campbelliibacteriota</taxon>
    </lineage>
</organism>